<sequence>MALQRTAVFLASRFEEFSRLRALLCERIEAIKYRQIEAIDLNDGRVGHRPPLDECLSAVRRSEFMILLVGETYGGKAPGEDHSFTELEYREAMKTENCRVLPFFIGSSYADGNIQYSDDPVFSAWQKELQDNHTVGFLDPSRPEEELADEIFQWLDKAHWEFHEEGAAHQTGEGEEDWDDSPDTTVRGINEQDIDHFDKFSETHDINLTTVQVEKMGVEALLRRQISLQALEHREEGRKAMELGFTGEAIHHFKSAIDILPLDVASHYYLAKVYVGSYRKKHFQAAIEHADKAARLYRAEGRRGRAATAHILAARAASGLGRLAEGLEHARTAVQVAGNLGRSHVELARQYALQRKPEKAMEAIEDAIRVFPPSLRQILDDPDFNPIRATIDEFLAKEKAKLSKQIQKLDRIRSSVDQSHTTEAWYHDSVQPAIHMKTSFPRLADMARRKLSETHGAIRELGKRWESRSQELKRAMNVEFADWRLRHEKKMEKVREQAQEKANGLIMHALLAALFAALFIGTGIFLWNGMTSDSVSDEMAMTGVVMLVLLGFGIARSLRSLKSLRQSRDHADETILDLQRLIRERKEELEHMQAGNDKRKKALRAAIQSFEDLLHQFHPAATPYRTLQARRPRGLVRVRTPVDPQKLSEETGKQISFTPIDRARDVLDTPSRSQLFRVKRITDNEIELCR</sequence>
<evidence type="ECO:0000256" key="2">
    <source>
        <dbReference type="SAM" id="Phobius"/>
    </source>
</evidence>
<feature type="transmembrane region" description="Helical" evidence="2">
    <location>
        <begin position="505"/>
        <end position="527"/>
    </location>
</feature>
<feature type="transmembrane region" description="Helical" evidence="2">
    <location>
        <begin position="539"/>
        <end position="558"/>
    </location>
</feature>
<proteinExistence type="predicted"/>
<dbReference type="RefSeq" id="WP_346052797.1">
    <property type="nucleotide sequence ID" value="NZ_JAYGII010000037.1"/>
</dbReference>
<evidence type="ECO:0000313" key="5">
    <source>
        <dbReference type="Proteomes" id="UP001302316"/>
    </source>
</evidence>
<keyword evidence="2" id="KW-0812">Transmembrane</keyword>
<feature type="non-terminal residue" evidence="4">
    <location>
        <position position="690"/>
    </location>
</feature>
<feature type="compositionally biased region" description="Acidic residues" evidence="1">
    <location>
        <begin position="173"/>
        <end position="182"/>
    </location>
</feature>
<protein>
    <submittedName>
        <fullName evidence="4">DUF4062 domain-containing protein</fullName>
    </submittedName>
</protein>
<dbReference type="Proteomes" id="UP001302316">
    <property type="component" value="Unassembled WGS sequence"/>
</dbReference>
<name>A0AAP6JGZ5_9GAMM</name>
<accession>A0AAP6JGZ5</accession>
<dbReference type="AlphaFoldDB" id="A0AAP6JGZ5"/>
<dbReference type="Gene3D" id="1.25.40.10">
    <property type="entry name" value="Tetratricopeptide repeat domain"/>
    <property type="match status" value="1"/>
</dbReference>
<evidence type="ECO:0000256" key="1">
    <source>
        <dbReference type="SAM" id="MobiDB-lite"/>
    </source>
</evidence>
<dbReference type="SUPFAM" id="SSF48452">
    <property type="entry name" value="TPR-like"/>
    <property type="match status" value="1"/>
</dbReference>
<keyword evidence="2" id="KW-1133">Transmembrane helix</keyword>
<keyword evidence="2" id="KW-0472">Membrane</keyword>
<keyword evidence="5" id="KW-1185">Reference proteome</keyword>
<comment type="caution">
    <text evidence="4">The sequence shown here is derived from an EMBL/GenBank/DDBJ whole genome shotgun (WGS) entry which is preliminary data.</text>
</comment>
<dbReference type="InterPro" id="IPR019734">
    <property type="entry name" value="TPR_rpt"/>
</dbReference>
<dbReference type="InterPro" id="IPR025139">
    <property type="entry name" value="DUF4062"/>
</dbReference>
<feature type="region of interest" description="Disordered" evidence="1">
    <location>
        <begin position="167"/>
        <end position="188"/>
    </location>
</feature>
<evidence type="ECO:0000259" key="3">
    <source>
        <dbReference type="Pfam" id="PF13271"/>
    </source>
</evidence>
<organism evidence="4 5">
    <name type="scientific">Natronospira elongata</name>
    <dbReference type="NCBI Taxonomy" id="3110268"/>
    <lineage>
        <taxon>Bacteria</taxon>
        <taxon>Pseudomonadati</taxon>
        <taxon>Pseudomonadota</taxon>
        <taxon>Gammaproteobacteria</taxon>
        <taxon>Natronospirales</taxon>
        <taxon>Natronospiraceae</taxon>
        <taxon>Natronospira</taxon>
    </lineage>
</organism>
<reference evidence="4 5" key="1">
    <citation type="submission" date="2023-12" db="EMBL/GenBank/DDBJ databases">
        <title>Whole-genome sequencing of halo(alkali)philic microorganisms from hypersaline lakes.</title>
        <authorList>
            <person name="Sorokin D.Y."/>
            <person name="Merkel A.Y."/>
            <person name="Messina E."/>
            <person name="Yakimov M."/>
        </authorList>
    </citation>
    <scope>NUCLEOTIDE SEQUENCE [LARGE SCALE GENOMIC DNA]</scope>
    <source>
        <strain evidence="4 5">AB-CW1</strain>
    </source>
</reference>
<dbReference type="EMBL" id="JAYGII010000037">
    <property type="protein sequence ID" value="MEA5446511.1"/>
    <property type="molecule type" value="Genomic_DNA"/>
</dbReference>
<evidence type="ECO:0000313" key="4">
    <source>
        <dbReference type="EMBL" id="MEA5446511.1"/>
    </source>
</evidence>
<dbReference type="InterPro" id="IPR011990">
    <property type="entry name" value="TPR-like_helical_dom_sf"/>
</dbReference>
<dbReference type="Pfam" id="PF13271">
    <property type="entry name" value="DUF4062"/>
    <property type="match status" value="1"/>
</dbReference>
<feature type="domain" description="DUF4062" evidence="3">
    <location>
        <begin position="8"/>
        <end position="92"/>
    </location>
</feature>
<dbReference type="SMART" id="SM00028">
    <property type="entry name" value="TPR"/>
    <property type="match status" value="4"/>
</dbReference>
<gene>
    <name evidence="4" type="ORF">VCB98_11850</name>
</gene>